<comment type="caution">
    <text evidence="2">The sequence shown here is derived from an EMBL/GenBank/DDBJ whole genome shotgun (WGS) entry which is preliminary data.</text>
</comment>
<dbReference type="InterPro" id="IPR029058">
    <property type="entry name" value="AB_hydrolase_fold"/>
</dbReference>
<gene>
    <name evidence="2" type="ORF">DFJ65_2954</name>
</gene>
<sequence length="212" mass="22078">MALRIKEIETPTGLARAHIERVPNARGTVVVSHGAGGGIEASDLAALRVLTADGWNYVRVEQPWRVAGRKVATPPKTLDAAWLPIIAALTTGRGKLGHPLIVGGRSAGARVACRTAVEVGADAVLALSFPLSGAGKSDKARAPELRVVLEAGIPIAVVQGSSDPMGRPQEFADEFGDALPVYPCKGAHSFGAQPDDVVAAVRDWLGRAFPTK</sequence>
<protein>
    <recommendedName>
        <fullName evidence="1">KANL3/Tex30 alpha/beta hydrolase-like domain-containing protein</fullName>
    </recommendedName>
</protein>
<dbReference type="RefSeq" id="WP_245950303.1">
    <property type="nucleotide sequence ID" value="NZ_QTUA01000001.1"/>
</dbReference>
<dbReference type="PANTHER" id="PTHR13136">
    <property type="entry name" value="TESTIS DEVELOPMENT PROTEIN PRTD"/>
    <property type="match status" value="1"/>
</dbReference>
<keyword evidence="3" id="KW-1185">Reference proteome</keyword>
<evidence type="ECO:0000259" key="1">
    <source>
        <dbReference type="Pfam" id="PF20408"/>
    </source>
</evidence>
<dbReference type="PANTHER" id="PTHR13136:SF11">
    <property type="entry name" value="TESTIS-EXPRESSED PROTEIN 30"/>
    <property type="match status" value="1"/>
</dbReference>
<evidence type="ECO:0000313" key="3">
    <source>
        <dbReference type="Proteomes" id="UP000256253"/>
    </source>
</evidence>
<dbReference type="Pfam" id="PF20408">
    <property type="entry name" value="Abhydrolase_11"/>
    <property type="match status" value="1"/>
</dbReference>
<accession>A0A3D9UV85</accession>
<dbReference type="Proteomes" id="UP000256253">
    <property type="component" value="Unassembled WGS sequence"/>
</dbReference>
<evidence type="ECO:0000313" key="2">
    <source>
        <dbReference type="EMBL" id="REF31870.1"/>
    </source>
</evidence>
<dbReference type="SUPFAM" id="SSF53474">
    <property type="entry name" value="alpha/beta-Hydrolases"/>
    <property type="match status" value="1"/>
</dbReference>
<feature type="domain" description="KANL3/Tex30 alpha/beta hydrolase-like" evidence="1">
    <location>
        <begin position="27"/>
        <end position="175"/>
    </location>
</feature>
<dbReference type="Gene3D" id="3.40.50.1820">
    <property type="entry name" value="alpha/beta hydrolase"/>
    <property type="match status" value="1"/>
</dbReference>
<dbReference type="EMBL" id="QTUA01000001">
    <property type="protein sequence ID" value="REF31870.1"/>
    <property type="molecule type" value="Genomic_DNA"/>
</dbReference>
<reference evidence="2 3" key="1">
    <citation type="submission" date="2018-08" db="EMBL/GenBank/DDBJ databases">
        <title>Sequencing the genomes of 1000 actinobacteria strains.</title>
        <authorList>
            <person name="Klenk H.-P."/>
        </authorList>
    </citation>
    <scope>NUCLEOTIDE SEQUENCE [LARGE SCALE GENOMIC DNA]</scope>
    <source>
        <strain evidence="2 3">DSM 22967</strain>
    </source>
</reference>
<name>A0A3D9UV85_9MICO</name>
<dbReference type="AlphaFoldDB" id="A0A3D9UV85"/>
<organism evidence="2 3">
    <name type="scientific">Calidifontibacter indicus</name>
    <dbReference type="NCBI Taxonomy" id="419650"/>
    <lineage>
        <taxon>Bacteria</taxon>
        <taxon>Bacillati</taxon>
        <taxon>Actinomycetota</taxon>
        <taxon>Actinomycetes</taxon>
        <taxon>Micrococcales</taxon>
        <taxon>Dermacoccaceae</taxon>
        <taxon>Calidifontibacter</taxon>
    </lineage>
</organism>
<dbReference type="InterPro" id="IPR046879">
    <property type="entry name" value="KANL3/Tex30_Abhydrolase"/>
</dbReference>
<dbReference type="InterPro" id="IPR026555">
    <property type="entry name" value="NSL3/Tex30"/>
</dbReference>
<proteinExistence type="predicted"/>